<dbReference type="CDD" id="cd04301">
    <property type="entry name" value="NAT_SF"/>
    <property type="match status" value="1"/>
</dbReference>
<dbReference type="PANTHER" id="PTHR43800">
    <property type="entry name" value="PEPTIDYL-LYSINE N-ACETYLTRANSFERASE YJAB"/>
    <property type="match status" value="1"/>
</dbReference>
<organism evidence="4 5">
    <name type="scientific">Sphingobacterium yanglingense</name>
    <dbReference type="NCBI Taxonomy" id="1437280"/>
    <lineage>
        <taxon>Bacteria</taxon>
        <taxon>Pseudomonadati</taxon>
        <taxon>Bacteroidota</taxon>
        <taxon>Sphingobacteriia</taxon>
        <taxon>Sphingobacteriales</taxon>
        <taxon>Sphingobacteriaceae</taxon>
        <taxon>Sphingobacterium</taxon>
    </lineage>
</organism>
<dbReference type="Pfam" id="PF13673">
    <property type="entry name" value="Acetyltransf_10"/>
    <property type="match status" value="1"/>
</dbReference>
<gene>
    <name evidence="4" type="ORF">CLV99_2752</name>
</gene>
<protein>
    <submittedName>
        <fullName evidence="4">Putative acetyltransferase</fullName>
    </submittedName>
</protein>
<dbReference type="InterPro" id="IPR000182">
    <property type="entry name" value="GNAT_dom"/>
</dbReference>
<evidence type="ECO:0000259" key="3">
    <source>
        <dbReference type="PROSITE" id="PS51186"/>
    </source>
</evidence>
<dbReference type="Proteomes" id="UP000295292">
    <property type="component" value="Unassembled WGS sequence"/>
</dbReference>
<feature type="domain" description="N-acetyltransferase" evidence="3">
    <location>
        <begin position="1"/>
        <end position="140"/>
    </location>
</feature>
<keyword evidence="2" id="KW-0012">Acyltransferase</keyword>
<dbReference type="EMBL" id="SNYV01000014">
    <property type="protein sequence ID" value="TDQ77347.1"/>
    <property type="molecule type" value="Genomic_DNA"/>
</dbReference>
<dbReference type="RefSeq" id="WP_133584976.1">
    <property type="nucleotide sequence ID" value="NZ_SNYV01000014.1"/>
</dbReference>
<proteinExistence type="predicted"/>
<evidence type="ECO:0000256" key="2">
    <source>
        <dbReference type="ARBA" id="ARBA00023315"/>
    </source>
</evidence>
<keyword evidence="5" id="KW-1185">Reference proteome</keyword>
<dbReference type="PANTHER" id="PTHR43800:SF1">
    <property type="entry name" value="PEPTIDYL-LYSINE N-ACETYLTRANSFERASE YJAB"/>
    <property type="match status" value="1"/>
</dbReference>
<evidence type="ECO:0000313" key="5">
    <source>
        <dbReference type="Proteomes" id="UP000295292"/>
    </source>
</evidence>
<dbReference type="InterPro" id="IPR016181">
    <property type="entry name" value="Acyl_CoA_acyltransferase"/>
</dbReference>
<dbReference type="SUPFAM" id="SSF55729">
    <property type="entry name" value="Acyl-CoA N-acyltransferases (Nat)"/>
    <property type="match status" value="1"/>
</dbReference>
<dbReference type="PROSITE" id="PS51186">
    <property type="entry name" value="GNAT"/>
    <property type="match status" value="1"/>
</dbReference>
<dbReference type="Gene3D" id="3.40.630.30">
    <property type="match status" value="1"/>
</dbReference>
<dbReference type="OrthoDB" id="9789605at2"/>
<name>A0A4R6WGN5_9SPHI</name>
<dbReference type="GO" id="GO:0016747">
    <property type="term" value="F:acyltransferase activity, transferring groups other than amino-acyl groups"/>
    <property type="evidence" value="ECO:0007669"/>
    <property type="project" value="InterPro"/>
</dbReference>
<evidence type="ECO:0000256" key="1">
    <source>
        <dbReference type="ARBA" id="ARBA00022679"/>
    </source>
</evidence>
<evidence type="ECO:0000313" key="4">
    <source>
        <dbReference type="EMBL" id="TDQ77347.1"/>
    </source>
</evidence>
<comment type="caution">
    <text evidence="4">The sequence shown here is derived from an EMBL/GenBank/DDBJ whole genome shotgun (WGS) entry which is preliminary data.</text>
</comment>
<accession>A0A4R6WGN5</accession>
<reference evidence="4 5" key="1">
    <citation type="submission" date="2019-03" db="EMBL/GenBank/DDBJ databases">
        <title>Genomic Encyclopedia of Archaeal and Bacterial Type Strains, Phase II (KMG-II): from individual species to whole genera.</title>
        <authorList>
            <person name="Goeker M."/>
        </authorList>
    </citation>
    <scope>NUCLEOTIDE SEQUENCE [LARGE SCALE GENOMIC DNA]</scope>
    <source>
        <strain evidence="4 5">DSM 28353</strain>
    </source>
</reference>
<dbReference type="AlphaFoldDB" id="A0A4R6WGN5"/>
<sequence>MIRKIEKADYPRMIEIWTSAVEHTHDFLKREDFEYYQEQLPSYFEQVNLWGYVQEGLLVGFIGVAEESLEMLFIHNDYRGKGIGKILTRYGMDNLKVSKVDVNEQNVQAVGFYTHLGFGATGRSEYDGQGKAYPILHMSL</sequence>
<keyword evidence="1 4" id="KW-0808">Transferase</keyword>